<keyword evidence="3" id="KW-1185">Reference proteome</keyword>
<name>A0A1W0A7C5_9STRA</name>
<dbReference type="OrthoDB" id="76513at2759"/>
<reference evidence="2 3" key="1">
    <citation type="journal article" date="2014" name="Genome Biol. Evol.">
        <title>The secreted proteins of Achlya hypogyna and Thraustotheca clavata identify the ancestral oomycete secretome and reveal gene acquisitions by horizontal gene transfer.</title>
        <authorList>
            <person name="Misner I."/>
            <person name="Blouin N."/>
            <person name="Leonard G."/>
            <person name="Richards T.A."/>
            <person name="Lane C.E."/>
        </authorList>
    </citation>
    <scope>NUCLEOTIDE SEQUENCE [LARGE SCALE GENOMIC DNA]</scope>
    <source>
        <strain evidence="2 3">ATCC 34112</strain>
    </source>
</reference>
<feature type="chain" id="PRO_5013320402" description="Secreted protein" evidence="1">
    <location>
        <begin position="19"/>
        <end position="136"/>
    </location>
</feature>
<accession>A0A1W0A7C5</accession>
<evidence type="ECO:0008006" key="4">
    <source>
        <dbReference type="Google" id="ProtNLM"/>
    </source>
</evidence>
<evidence type="ECO:0000313" key="2">
    <source>
        <dbReference type="EMBL" id="OQS05930.1"/>
    </source>
</evidence>
<gene>
    <name evidence="2" type="ORF">THRCLA_20492</name>
</gene>
<dbReference type="Proteomes" id="UP000243217">
    <property type="component" value="Unassembled WGS sequence"/>
</dbReference>
<proteinExistence type="predicted"/>
<keyword evidence="1" id="KW-0732">Signal</keyword>
<feature type="signal peptide" evidence="1">
    <location>
        <begin position="1"/>
        <end position="18"/>
    </location>
</feature>
<comment type="caution">
    <text evidence="2">The sequence shown here is derived from an EMBL/GenBank/DDBJ whole genome shotgun (WGS) entry which is preliminary data.</text>
</comment>
<dbReference type="AlphaFoldDB" id="A0A1W0A7C5"/>
<protein>
    <recommendedName>
        <fullName evidence="4">Secreted protein</fullName>
    </recommendedName>
</protein>
<evidence type="ECO:0000313" key="3">
    <source>
        <dbReference type="Proteomes" id="UP000243217"/>
    </source>
</evidence>
<sequence length="136" mass="14191">MIKTLVAALAATTAGTSSFPNPTAQGKSWGPCSSAVSAVAAQGDGSTPGSCMSCDPTYPKCPLKCQPLINTLYRDCDGVYSPPGLFFDPASQISGYWGGQINRTRVAVERCGCNHAKQITLSIFTILISIALTLLT</sequence>
<dbReference type="EMBL" id="JNBS01000403">
    <property type="protein sequence ID" value="OQS05930.1"/>
    <property type="molecule type" value="Genomic_DNA"/>
</dbReference>
<evidence type="ECO:0000256" key="1">
    <source>
        <dbReference type="SAM" id="SignalP"/>
    </source>
</evidence>
<feature type="non-terminal residue" evidence="2">
    <location>
        <position position="136"/>
    </location>
</feature>
<organism evidence="2 3">
    <name type="scientific">Thraustotheca clavata</name>
    <dbReference type="NCBI Taxonomy" id="74557"/>
    <lineage>
        <taxon>Eukaryota</taxon>
        <taxon>Sar</taxon>
        <taxon>Stramenopiles</taxon>
        <taxon>Oomycota</taxon>
        <taxon>Saprolegniomycetes</taxon>
        <taxon>Saprolegniales</taxon>
        <taxon>Achlyaceae</taxon>
        <taxon>Thraustotheca</taxon>
    </lineage>
</organism>